<dbReference type="STRING" id="4232.A0A251TTQ8"/>
<dbReference type="AlphaFoldDB" id="A0A251TTQ8"/>
<accession>A0A251TTQ8</accession>
<dbReference type="SUPFAM" id="SSF82199">
    <property type="entry name" value="SET domain"/>
    <property type="match status" value="1"/>
</dbReference>
<name>A0A251TTQ8_HELAN</name>
<protein>
    <submittedName>
        <fullName evidence="1">Histone-lysine N-methyltransferase</fullName>
        <ecNumber evidence="1">2.1.1.354</ecNumber>
    </submittedName>
</protein>
<reference evidence="1" key="3">
    <citation type="submission" date="2020-06" db="EMBL/GenBank/DDBJ databases">
        <title>Helianthus annuus Genome sequencing and assembly Release 2.</title>
        <authorList>
            <person name="Gouzy J."/>
            <person name="Langlade N."/>
            <person name="Munos S."/>
        </authorList>
    </citation>
    <scope>NUCLEOTIDE SEQUENCE</scope>
    <source>
        <tissue evidence="1">Leaves</tissue>
    </source>
</reference>
<dbReference type="GO" id="GO:0032259">
    <property type="term" value="P:methylation"/>
    <property type="evidence" value="ECO:0007669"/>
    <property type="project" value="UniProtKB-KW"/>
</dbReference>
<dbReference type="InterPro" id="IPR046341">
    <property type="entry name" value="SET_dom_sf"/>
</dbReference>
<reference evidence="1 3" key="1">
    <citation type="journal article" date="2017" name="Nature">
        <title>The sunflower genome provides insights into oil metabolism, flowering and Asterid evolution.</title>
        <authorList>
            <person name="Badouin H."/>
            <person name="Gouzy J."/>
            <person name="Grassa C.J."/>
            <person name="Murat F."/>
            <person name="Staton S.E."/>
            <person name="Cottret L."/>
            <person name="Lelandais-Briere C."/>
            <person name="Owens G.L."/>
            <person name="Carrere S."/>
            <person name="Mayjonade B."/>
            <person name="Legrand L."/>
            <person name="Gill N."/>
            <person name="Kane N.C."/>
            <person name="Bowers J.E."/>
            <person name="Hubner S."/>
            <person name="Bellec A."/>
            <person name="Berard A."/>
            <person name="Berges H."/>
            <person name="Blanchet N."/>
            <person name="Boniface M.C."/>
            <person name="Brunel D."/>
            <person name="Catrice O."/>
            <person name="Chaidir N."/>
            <person name="Claudel C."/>
            <person name="Donnadieu C."/>
            <person name="Faraut T."/>
            <person name="Fievet G."/>
            <person name="Helmstetter N."/>
            <person name="King M."/>
            <person name="Knapp S.J."/>
            <person name="Lai Z."/>
            <person name="Le Paslier M.C."/>
            <person name="Lippi Y."/>
            <person name="Lorenzon L."/>
            <person name="Mandel J.R."/>
            <person name="Marage G."/>
            <person name="Marchand G."/>
            <person name="Marquand E."/>
            <person name="Bret-Mestries E."/>
            <person name="Morien E."/>
            <person name="Nambeesan S."/>
            <person name="Nguyen T."/>
            <person name="Pegot-Espagnet P."/>
            <person name="Pouilly N."/>
            <person name="Raftis F."/>
            <person name="Sallet E."/>
            <person name="Schiex T."/>
            <person name="Thomas J."/>
            <person name="Vandecasteele C."/>
            <person name="Vares D."/>
            <person name="Vear F."/>
            <person name="Vautrin S."/>
            <person name="Crespi M."/>
            <person name="Mangin B."/>
            <person name="Burke J.M."/>
            <person name="Salse J."/>
            <person name="Munos S."/>
            <person name="Vincourt P."/>
            <person name="Rieseberg L.H."/>
            <person name="Langlade N.B."/>
        </authorList>
    </citation>
    <scope>NUCLEOTIDE SEQUENCE [LARGE SCALE GENOMIC DNA]</scope>
    <source>
        <strain evidence="3">cv. SF193</strain>
        <tissue evidence="1">Leaves</tissue>
    </source>
</reference>
<dbReference type="EC" id="2.1.1.354" evidence="1"/>
<dbReference type="Proteomes" id="UP000215914">
    <property type="component" value="Chromosome 9"/>
</dbReference>
<evidence type="ECO:0000313" key="2">
    <source>
        <dbReference type="EMBL" id="OTG13962.1"/>
    </source>
</evidence>
<evidence type="ECO:0000313" key="3">
    <source>
        <dbReference type="Proteomes" id="UP000215914"/>
    </source>
</evidence>
<keyword evidence="3" id="KW-1185">Reference proteome</keyword>
<proteinExistence type="predicted"/>
<organism evidence="2 3">
    <name type="scientific">Helianthus annuus</name>
    <name type="common">Common sunflower</name>
    <dbReference type="NCBI Taxonomy" id="4232"/>
    <lineage>
        <taxon>Eukaryota</taxon>
        <taxon>Viridiplantae</taxon>
        <taxon>Streptophyta</taxon>
        <taxon>Embryophyta</taxon>
        <taxon>Tracheophyta</taxon>
        <taxon>Spermatophyta</taxon>
        <taxon>Magnoliopsida</taxon>
        <taxon>eudicotyledons</taxon>
        <taxon>Gunneridae</taxon>
        <taxon>Pentapetalae</taxon>
        <taxon>asterids</taxon>
        <taxon>campanulids</taxon>
        <taxon>Asterales</taxon>
        <taxon>Asteraceae</taxon>
        <taxon>Asteroideae</taxon>
        <taxon>Heliantheae alliance</taxon>
        <taxon>Heliantheae</taxon>
        <taxon>Helianthus</taxon>
    </lineage>
</organism>
<dbReference type="InParanoid" id="A0A251TTQ8"/>
<dbReference type="GO" id="GO:0005634">
    <property type="term" value="C:nucleus"/>
    <property type="evidence" value="ECO:0000318"/>
    <property type="project" value="GO_Central"/>
</dbReference>
<dbReference type="EMBL" id="CM007898">
    <property type="protein sequence ID" value="OTG13962.1"/>
    <property type="molecule type" value="Genomic_DNA"/>
</dbReference>
<evidence type="ECO:0000313" key="1">
    <source>
        <dbReference type="EMBL" id="KAF5808344.1"/>
    </source>
</evidence>
<gene>
    <name evidence="2" type="ORF">HannXRQ_Chr09g0244111</name>
    <name evidence="1" type="ORF">HanXRQr2_Chr04g0144281</name>
</gene>
<dbReference type="GO" id="GO:0140999">
    <property type="term" value="F:histone H3K4 trimethyltransferase activity"/>
    <property type="evidence" value="ECO:0007669"/>
    <property type="project" value="UniProtKB-EC"/>
</dbReference>
<dbReference type="Gramene" id="mRNA:HanXRQr2_Chr04g0144281">
    <property type="protein sequence ID" value="mRNA:HanXRQr2_Chr04g0144281"/>
    <property type="gene ID" value="HanXRQr2_Chr04g0144281"/>
</dbReference>
<dbReference type="EMBL" id="MNCJ02000319">
    <property type="protein sequence ID" value="KAF5808344.1"/>
    <property type="molecule type" value="Genomic_DNA"/>
</dbReference>
<keyword evidence="1" id="KW-0808">Transferase</keyword>
<keyword evidence="1" id="KW-0489">Methyltransferase</keyword>
<reference evidence="2" key="2">
    <citation type="submission" date="2017-02" db="EMBL/GenBank/DDBJ databases">
        <title>Sunflower complete genome.</title>
        <authorList>
            <person name="Langlade N."/>
            <person name="Munos S."/>
        </authorList>
    </citation>
    <scope>NUCLEOTIDE SEQUENCE [LARGE SCALE GENOMIC DNA]</scope>
    <source>
        <tissue evidence="2">Leaves</tissue>
    </source>
</reference>
<sequence>MDLMPADWLEPSRPSPPSIQVLLTESAGRGVFATRSIESGQLIHTAKPFEQAKGFYEVEKEADWSAFVAHCRNRGLKYLFLAKRLACVVISGVTSADSLDILQPARLPAEVISQMEEELYLLGSSLEDSGVKDEQLTFQNIECCCISGIQSCCWQYRLSASIFL</sequence>